<evidence type="ECO:0000313" key="1">
    <source>
        <dbReference type="EMBL" id="KAG8517349.1"/>
    </source>
</evidence>
<feature type="non-terminal residue" evidence="1">
    <location>
        <position position="1"/>
    </location>
</feature>
<dbReference type="Proteomes" id="UP000700334">
    <property type="component" value="Unassembled WGS sequence"/>
</dbReference>
<accession>A0A8J6A930</accession>
<dbReference type="AlphaFoldDB" id="A0A8J6A930"/>
<sequence length="115" mass="12475">MFGQFCPEELGKGRLPIGYEGSTFHKGFMIQGGDCVNGIIKNLNFRHLVPDWLSVAIVVPVQMAASSSPALSGIDCMGNTALRKIMDGLLVMRRMETVPMGPSNKTRLPVATSQH</sequence>
<proteinExistence type="predicted"/>
<keyword evidence="1" id="KW-0413">Isomerase</keyword>
<evidence type="ECO:0000313" key="2">
    <source>
        <dbReference type="Proteomes" id="UP000700334"/>
    </source>
</evidence>
<dbReference type="OrthoDB" id="193499at2759"/>
<organism evidence="1 2">
    <name type="scientific">Galemys pyrenaicus</name>
    <name type="common">Iberian desman</name>
    <name type="synonym">Pyrenean desman</name>
    <dbReference type="NCBI Taxonomy" id="202257"/>
    <lineage>
        <taxon>Eukaryota</taxon>
        <taxon>Metazoa</taxon>
        <taxon>Chordata</taxon>
        <taxon>Craniata</taxon>
        <taxon>Vertebrata</taxon>
        <taxon>Euteleostomi</taxon>
        <taxon>Mammalia</taxon>
        <taxon>Eutheria</taxon>
        <taxon>Laurasiatheria</taxon>
        <taxon>Eulipotyphla</taxon>
        <taxon>Talpidae</taxon>
        <taxon>Galemys</taxon>
    </lineage>
</organism>
<keyword evidence="2" id="KW-1185">Reference proteome</keyword>
<dbReference type="GO" id="GO:0016853">
    <property type="term" value="F:isomerase activity"/>
    <property type="evidence" value="ECO:0007669"/>
    <property type="project" value="UniProtKB-KW"/>
</dbReference>
<comment type="caution">
    <text evidence="1">The sequence shown here is derived from an EMBL/GenBank/DDBJ whole genome shotgun (WGS) entry which is preliminary data.</text>
</comment>
<dbReference type="InterPro" id="IPR029000">
    <property type="entry name" value="Cyclophilin-like_dom_sf"/>
</dbReference>
<name>A0A8J6A930_GALPY</name>
<gene>
    <name evidence="1" type="ORF">J0S82_009291</name>
</gene>
<protein>
    <submittedName>
        <fullName evidence="1">Peptidyl-prolyl cis-trans isomerase H</fullName>
    </submittedName>
</protein>
<reference evidence="1" key="1">
    <citation type="journal article" date="2021" name="Evol. Appl.">
        <title>The genome of the Pyrenean desman and the effects of bottlenecks and inbreeding on the genomic landscape of an endangered species.</title>
        <authorList>
            <person name="Escoda L."/>
            <person name="Castresana J."/>
        </authorList>
    </citation>
    <scope>NUCLEOTIDE SEQUENCE</scope>
    <source>
        <strain evidence="1">IBE-C5619</strain>
    </source>
</reference>
<dbReference type="EMBL" id="JAGFMF010011659">
    <property type="protein sequence ID" value="KAG8517349.1"/>
    <property type="molecule type" value="Genomic_DNA"/>
</dbReference>
<dbReference type="SUPFAM" id="SSF50891">
    <property type="entry name" value="Cyclophilin-like"/>
    <property type="match status" value="1"/>
</dbReference>